<organism evidence="1 2">
    <name type="scientific">Gulo gulo</name>
    <name type="common">Wolverine</name>
    <name type="synonym">Gluton</name>
    <dbReference type="NCBI Taxonomy" id="48420"/>
    <lineage>
        <taxon>Eukaryota</taxon>
        <taxon>Metazoa</taxon>
        <taxon>Chordata</taxon>
        <taxon>Craniata</taxon>
        <taxon>Vertebrata</taxon>
        <taxon>Euteleostomi</taxon>
        <taxon>Mammalia</taxon>
        <taxon>Eutheria</taxon>
        <taxon>Laurasiatheria</taxon>
        <taxon>Carnivora</taxon>
        <taxon>Caniformia</taxon>
        <taxon>Musteloidea</taxon>
        <taxon>Mustelidae</taxon>
        <taxon>Guloninae</taxon>
        <taxon>Gulo</taxon>
    </lineage>
</organism>
<proteinExistence type="predicted"/>
<gene>
    <name evidence="1" type="ORF">BN2614_LOCUS3</name>
</gene>
<protein>
    <submittedName>
        <fullName evidence="1">Uncharacterized protein</fullName>
    </submittedName>
</protein>
<evidence type="ECO:0000313" key="1">
    <source>
        <dbReference type="EMBL" id="VCW92541.1"/>
    </source>
</evidence>
<comment type="caution">
    <text evidence="1">The sequence shown here is derived from an EMBL/GenBank/DDBJ whole genome shotgun (WGS) entry which is preliminary data.</text>
</comment>
<dbReference type="EMBL" id="CYRY02017731">
    <property type="protein sequence ID" value="VCW92541.1"/>
    <property type="molecule type" value="Genomic_DNA"/>
</dbReference>
<evidence type="ECO:0000313" key="2">
    <source>
        <dbReference type="Proteomes" id="UP000269945"/>
    </source>
</evidence>
<name>A0A9X9Q1K5_GULGU</name>
<dbReference type="AlphaFoldDB" id="A0A9X9Q1K5"/>
<reference evidence="1 2" key="1">
    <citation type="submission" date="2018-10" db="EMBL/GenBank/DDBJ databases">
        <authorList>
            <person name="Ekblom R."/>
            <person name="Jareborg N."/>
        </authorList>
    </citation>
    <scope>NUCLEOTIDE SEQUENCE [LARGE SCALE GENOMIC DNA]</scope>
    <source>
        <tissue evidence="1">Muscle</tissue>
    </source>
</reference>
<accession>A0A9X9Q1K5</accession>
<feature type="non-terminal residue" evidence="1">
    <location>
        <position position="1"/>
    </location>
</feature>
<dbReference type="Proteomes" id="UP000269945">
    <property type="component" value="Unassembled WGS sequence"/>
</dbReference>
<keyword evidence="2" id="KW-1185">Reference proteome</keyword>
<sequence>RLERGAPHRLSVPAGPGTIRVERGEERQIHRAHDSRVLERCSHGQDQRPGLVQDDQVRAGCGKQPVSTRAGPGLVLPVQRHLAPHLAPVSCTVPALGWPWAPAPRRFLFL</sequence>